<dbReference type="PANTHER" id="PTHR42771:SF2">
    <property type="entry name" value="IRON(3+)-HYDROXAMATE IMPORT ATP-BINDING PROTEIN FHUC"/>
    <property type="match status" value="1"/>
</dbReference>
<dbReference type="GO" id="GO:0016887">
    <property type="term" value="F:ATP hydrolysis activity"/>
    <property type="evidence" value="ECO:0007669"/>
    <property type="project" value="InterPro"/>
</dbReference>
<evidence type="ECO:0000256" key="5">
    <source>
        <dbReference type="ARBA" id="ARBA00023004"/>
    </source>
</evidence>
<dbReference type="SUPFAM" id="SSF52540">
    <property type="entry name" value="P-loop containing nucleoside triphosphate hydrolases"/>
    <property type="match status" value="1"/>
</dbReference>
<dbReference type="Proteomes" id="UP000189286">
    <property type="component" value="Unassembled WGS sequence"/>
</dbReference>
<organism evidence="9 10">
    <name type="scientific">Pectobacterium actinidiae</name>
    <dbReference type="NCBI Taxonomy" id="1507808"/>
    <lineage>
        <taxon>Bacteria</taxon>
        <taxon>Pseudomonadati</taxon>
        <taxon>Pseudomonadota</taxon>
        <taxon>Gammaproteobacteria</taxon>
        <taxon>Enterobacterales</taxon>
        <taxon>Pectobacteriaceae</taxon>
        <taxon>Pectobacterium</taxon>
    </lineage>
</organism>
<evidence type="ECO:0000256" key="7">
    <source>
        <dbReference type="ARBA" id="ARBA00023136"/>
    </source>
</evidence>
<evidence type="ECO:0000259" key="8">
    <source>
        <dbReference type="SMART" id="SM00382"/>
    </source>
</evidence>
<dbReference type="GO" id="GO:0006302">
    <property type="term" value="P:double-strand break repair"/>
    <property type="evidence" value="ECO:0007669"/>
    <property type="project" value="InterPro"/>
</dbReference>
<dbReference type="EMBL" id="MPUJ01000002">
    <property type="protein sequence ID" value="ONK08343.1"/>
    <property type="molecule type" value="Genomic_DNA"/>
</dbReference>
<protein>
    <submittedName>
        <fullName evidence="9">AAA family ATPase</fullName>
    </submittedName>
</protein>
<keyword evidence="5" id="KW-0408">Iron</keyword>
<sequence length="254" mass="28599">MDHSDKPYLQRVYFHPQKTLDPHTYPLTIPAINDIEKIRFHPDVTFLVGENGSGKSTLLEAVAIAMGFNPEGGSRNFNFSTRDSHSRLSDSLRIVKGIKRPRTGYFLRAESFFNVATEIENIDPGLIQLAYGGVSLHQQSHGESFMALLNHRFDANGFYLLDEPEAALSPTRQLTALARIHQLVNAGCQFIIATHSPIMLAYPNAVIYQFNENGIQQVAWQDTEHYQITRQLLNNPQGMIKILLDDEDETGEST</sequence>
<evidence type="ECO:0000256" key="3">
    <source>
        <dbReference type="ARBA" id="ARBA00022475"/>
    </source>
</evidence>
<evidence type="ECO:0000256" key="2">
    <source>
        <dbReference type="ARBA" id="ARBA00022448"/>
    </source>
</evidence>
<dbReference type="InterPro" id="IPR051535">
    <property type="entry name" value="Siderophore_ABC-ATPase"/>
</dbReference>
<dbReference type="InterPro" id="IPR038729">
    <property type="entry name" value="Rad50/SbcC_AAA"/>
</dbReference>
<gene>
    <name evidence="9" type="ORF">BSK71_03660</name>
</gene>
<comment type="caution">
    <text evidence="9">The sequence shown here is derived from an EMBL/GenBank/DDBJ whole genome shotgun (WGS) entry which is preliminary data.</text>
</comment>
<dbReference type="SMART" id="SM00382">
    <property type="entry name" value="AAA"/>
    <property type="match status" value="1"/>
</dbReference>
<dbReference type="RefSeq" id="WP_039356382.1">
    <property type="nucleotide sequence ID" value="NZ_JRMH01000001.1"/>
</dbReference>
<reference evidence="10" key="1">
    <citation type="submission" date="2016-11" db="EMBL/GenBank/DDBJ databases">
        <authorList>
            <person name="Panda P."/>
            <person name="Visnovsky S."/>
            <person name="Pitman A."/>
        </authorList>
    </citation>
    <scope>NUCLEOTIDE SEQUENCE [LARGE SCALE GENOMIC DNA]</scope>
    <source>
        <strain evidence="10">ICMP 9972</strain>
    </source>
</reference>
<keyword evidence="6" id="KW-0406">Ion transport</keyword>
<feature type="domain" description="AAA+ ATPase" evidence="8">
    <location>
        <begin position="41"/>
        <end position="213"/>
    </location>
</feature>
<dbReference type="GO" id="GO:0005886">
    <property type="term" value="C:plasma membrane"/>
    <property type="evidence" value="ECO:0007669"/>
    <property type="project" value="UniProtKB-SubCell"/>
</dbReference>
<evidence type="ECO:0000256" key="4">
    <source>
        <dbReference type="ARBA" id="ARBA00022496"/>
    </source>
</evidence>
<name>A0A1V2R7C7_9GAMM</name>
<evidence type="ECO:0000256" key="1">
    <source>
        <dbReference type="ARBA" id="ARBA00004202"/>
    </source>
</evidence>
<dbReference type="Gene3D" id="3.40.50.300">
    <property type="entry name" value="P-loop containing nucleotide triphosphate hydrolases"/>
    <property type="match status" value="2"/>
</dbReference>
<dbReference type="AlphaFoldDB" id="A0A1V2R7C7"/>
<evidence type="ECO:0000256" key="6">
    <source>
        <dbReference type="ARBA" id="ARBA00023065"/>
    </source>
</evidence>
<comment type="subcellular location">
    <subcellularLocation>
        <location evidence="1">Cell membrane</location>
        <topology evidence="1">Peripheral membrane protein</topology>
    </subcellularLocation>
</comment>
<keyword evidence="7" id="KW-0472">Membrane</keyword>
<dbReference type="GO" id="GO:0006826">
    <property type="term" value="P:iron ion transport"/>
    <property type="evidence" value="ECO:0007669"/>
    <property type="project" value="UniProtKB-KW"/>
</dbReference>
<keyword evidence="4" id="KW-0410">Iron transport</keyword>
<evidence type="ECO:0000313" key="10">
    <source>
        <dbReference type="Proteomes" id="UP000189286"/>
    </source>
</evidence>
<dbReference type="PANTHER" id="PTHR42771">
    <property type="entry name" value="IRON(3+)-HYDROXAMATE IMPORT ATP-BINDING PROTEIN FHUC"/>
    <property type="match status" value="1"/>
</dbReference>
<dbReference type="InterPro" id="IPR027417">
    <property type="entry name" value="P-loop_NTPase"/>
</dbReference>
<evidence type="ECO:0000313" key="9">
    <source>
        <dbReference type="EMBL" id="ONK08343.1"/>
    </source>
</evidence>
<proteinExistence type="predicted"/>
<accession>A0A1V2R7C7</accession>
<dbReference type="OrthoDB" id="9784297at2"/>
<keyword evidence="2" id="KW-0813">Transport</keyword>
<dbReference type="Pfam" id="PF13476">
    <property type="entry name" value="AAA_23"/>
    <property type="match status" value="1"/>
</dbReference>
<keyword evidence="3" id="KW-1003">Cell membrane</keyword>
<dbReference type="InterPro" id="IPR003593">
    <property type="entry name" value="AAA+_ATPase"/>
</dbReference>